<accession>K7YQ19</accession>
<evidence type="ECO:0000313" key="3">
    <source>
        <dbReference type="Proteomes" id="UP000010074"/>
    </source>
</evidence>
<evidence type="ECO:0000313" key="2">
    <source>
        <dbReference type="EMBL" id="AFY01926.1"/>
    </source>
</evidence>
<reference evidence="2 3" key="1">
    <citation type="journal article" date="2012" name="BMC Genomics">
        <title>Genome analysis of a simultaneously predatory and prey-independent, novel Bdellovibrio bacteriovorus from the River Tiber, supports in silico predictions of both ancient and recent lateral gene transfer from diverse bacteria.</title>
        <authorList>
            <person name="Hobley L."/>
            <person name="Lerner T.R."/>
            <person name="Williams L.E."/>
            <person name="Lambert C."/>
            <person name="Till R."/>
            <person name="Milner D.S."/>
            <person name="Basford S.M."/>
            <person name="Capeness M.J."/>
            <person name="Fenton A.K."/>
            <person name="Atterbury R.J."/>
            <person name="Harris M.A."/>
            <person name="Sockett R.E."/>
        </authorList>
    </citation>
    <scope>NUCLEOTIDE SEQUENCE [LARGE SCALE GENOMIC DNA]</scope>
    <source>
        <strain evidence="2 3">Tiberius</strain>
    </source>
</reference>
<dbReference type="PATRIC" id="fig|1069642.3.peg.2218"/>
<dbReference type="Gene3D" id="3.40.50.150">
    <property type="entry name" value="Vaccinia Virus protein VP39"/>
    <property type="match status" value="1"/>
</dbReference>
<keyword evidence="2" id="KW-0489">Methyltransferase</keyword>
<evidence type="ECO:0000259" key="1">
    <source>
        <dbReference type="Pfam" id="PF08241"/>
    </source>
</evidence>
<dbReference type="OrthoDB" id="5295364at2"/>
<sequence>MEPNFESPQSELPQSPHENLLEADGAAFPSFWQNLQNQDVLLVGWGHGRLAESLIQAGNTLTCIETSLDLISKARDFTESHHMEMIHGDFLNFPDFSAQQFSAVVTSLVAEPIKDLTHLCQQAVTVLKNDGVFYLSEVHPESAPPANHIHDEEAITVAATQAGLDLQRTEIKYSMKDLKALIQMWEFRTS</sequence>
<gene>
    <name evidence="2" type="ORF">Bdt_2242</name>
</gene>
<dbReference type="AlphaFoldDB" id="K7YQ19"/>
<dbReference type="InterPro" id="IPR013216">
    <property type="entry name" value="Methyltransf_11"/>
</dbReference>
<dbReference type="HOGENOM" id="CLU_1425462_0_0_7"/>
<dbReference type="EMBL" id="CP002930">
    <property type="protein sequence ID" value="AFY01926.1"/>
    <property type="molecule type" value="Genomic_DNA"/>
</dbReference>
<dbReference type="CDD" id="cd02440">
    <property type="entry name" value="AdoMet_MTases"/>
    <property type="match status" value="1"/>
</dbReference>
<dbReference type="GO" id="GO:0008757">
    <property type="term" value="F:S-adenosylmethionine-dependent methyltransferase activity"/>
    <property type="evidence" value="ECO:0007669"/>
    <property type="project" value="InterPro"/>
</dbReference>
<proteinExistence type="predicted"/>
<organism evidence="2 3">
    <name type="scientific">Bdellovibrio bacteriovorus str. Tiberius</name>
    <dbReference type="NCBI Taxonomy" id="1069642"/>
    <lineage>
        <taxon>Bacteria</taxon>
        <taxon>Pseudomonadati</taxon>
        <taxon>Bdellovibrionota</taxon>
        <taxon>Bdellovibrionia</taxon>
        <taxon>Bdellovibrionales</taxon>
        <taxon>Pseudobdellovibrionaceae</taxon>
        <taxon>Bdellovibrio</taxon>
    </lineage>
</organism>
<dbReference type="SUPFAM" id="SSF53335">
    <property type="entry name" value="S-adenosyl-L-methionine-dependent methyltransferases"/>
    <property type="match status" value="1"/>
</dbReference>
<feature type="domain" description="Methyltransferase type 11" evidence="1">
    <location>
        <begin position="42"/>
        <end position="135"/>
    </location>
</feature>
<dbReference type="STRING" id="1069642.Bdt_2242"/>
<keyword evidence="2" id="KW-0808">Transferase</keyword>
<dbReference type="GO" id="GO:0032259">
    <property type="term" value="P:methylation"/>
    <property type="evidence" value="ECO:0007669"/>
    <property type="project" value="UniProtKB-KW"/>
</dbReference>
<dbReference type="RefSeq" id="WP_015091366.1">
    <property type="nucleotide sequence ID" value="NC_019567.1"/>
</dbReference>
<name>K7YQ19_BDEBC</name>
<dbReference type="KEGG" id="bbat:Bdt_2242"/>
<protein>
    <submittedName>
        <fullName evidence="2">Putative SAM-dependent methyltransferase</fullName>
    </submittedName>
</protein>
<dbReference type="InterPro" id="IPR029063">
    <property type="entry name" value="SAM-dependent_MTases_sf"/>
</dbReference>
<dbReference type="Pfam" id="PF08241">
    <property type="entry name" value="Methyltransf_11"/>
    <property type="match status" value="1"/>
</dbReference>
<dbReference type="Proteomes" id="UP000010074">
    <property type="component" value="Chromosome"/>
</dbReference>